<dbReference type="OrthoDB" id="3690121at2"/>
<dbReference type="EMBL" id="LT607752">
    <property type="protein sequence ID" value="SCG80356.1"/>
    <property type="molecule type" value="Genomic_DNA"/>
</dbReference>
<keyword evidence="2" id="KW-0472">Membrane</keyword>
<evidence type="ECO:0000313" key="3">
    <source>
        <dbReference type="EMBL" id="SCG80356.1"/>
    </source>
</evidence>
<evidence type="ECO:0000313" key="4">
    <source>
        <dbReference type="Proteomes" id="UP000198226"/>
    </source>
</evidence>
<feature type="transmembrane region" description="Helical" evidence="2">
    <location>
        <begin position="40"/>
        <end position="64"/>
    </location>
</feature>
<keyword evidence="2" id="KW-1133">Transmembrane helix</keyword>
<evidence type="ECO:0000256" key="2">
    <source>
        <dbReference type="SAM" id="Phobius"/>
    </source>
</evidence>
<accession>A0A109IJ18</accession>
<keyword evidence="4" id="KW-1185">Reference proteome</keyword>
<keyword evidence="2" id="KW-0812">Transmembrane</keyword>
<sequence length="270" mass="28776">MNELEQLRRAMRATEGPYHDDLDLTAIMRDGRRLRRRRRFVGAGATALVTVLVAGGVGLGVRWVRPPAPDRPPVGGVAAPTGASPATPPPPGSAPTRMPPATPPGSVPTGAPPATPPETDSHRRPVGDVVETGIWYGGGQRVYYMVAVDLPEAPGVRIGLMAGRRTPAGDLTDDIVVNDVRGSDRRPGFHEIGYDDATPSATRPPVPTFGYFVGPVSRIVGTVDGRQVEARLARWSTDPELVIFWFNPADLAPGVRLDGIVARDRTGRPL</sequence>
<reference evidence="4" key="1">
    <citation type="submission" date="2016-06" db="EMBL/GenBank/DDBJ databases">
        <authorList>
            <person name="Varghese N."/>
            <person name="Submissions Spin"/>
        </authorList>
    </citation>
    <scope>NUCLEOTIDE SEQUENCE [LARGE SCALE GENOMIC DNA]</scope>
    <source>
        <strain evidence="4">DSM 44983</strain>
    </source>
</reference>
<name>A0A109IJ18_9ACTN</name>
<protein>
    <submittedName>
        <fullName evidence="3">Uncharacterized protein</fullName>
    </submittedName>
</protein>
<dbReference type="RefSeq" id="WP_067310659.1">
    <property type="nucleotide sequence ID" value="NZ_LRMV01000095.1"/>
</dbReference>
<feature type="region of interest" description="Disordered" evidence="1">
    <location>
        <begin position="66"/>
        <end position="126"/>
    </location>
</feature>
<feature type="compositionally biased region" description="Low complexity" evidence="1">
    <location>
        <begin position="73"/>
        <end position="85"/>
    </location>
</feature>
<gene>
    <name evidence="3" type="ORF">GA0070623_5017</name>
</gene>
<organism evidence="3 4">
    <name type="scientific">Micromonospora rifamycinica</name>
    <dbReference type="NCBI Taxonomy" id="291594"/>
    <lineage>
        <taxon>Bacteria</taxon>
        <taxon>Bacillati</taxon>
        <taxon>Actinomycetota</taxon>
        <taxon>Actinomycetes</taxon>
        <taxon>Micromonosporales</taxon>
        <taxon>Micromonosporaceae</taxon>
        <taxon>Micromonospora</taxon>
    </lineage>
</organism>
<dbReference type="Proteomes" id="UP000198226">
    <property type="component" value="Chromosome I"/>
</dbReference>
<dbReference type="AlphaFoldDB" id="A0A109IJ18"/>
<feature type="compositionally biased region" description="Pro residues" evidence="1">
    <location>
        <begin position="86"/>
        <end position="116"/>
    </location>
</feature>
<proteinExistence type="predicted"/>
<evidence type="ECO:0000256" key="1">
    <source>
        <dbReference type="SAM" id="MobiDB-lite"/>
    </source>
</evidence>